<feature type="transmembrane region" description="Helical" evidence="13">
    <location>
        <begin position="145"/>
        <end position="165"/>
    </location>
</feature>
<evidence type="ECO:0000256" key="8">
    <source>
        <dbReference type="ARBA" id="ARBA00022777"/>
    </source>
</evidence>
<evidence type="ECO:0000313" key="16">
    <source>
        <dbReference type="Proteomes" id="UP000010796"/>
    </source>
</evidence>
<dbReference type="InterPro" id="IPR031621">
    <property type="entry name" value="HisKA_7TM"/>
</dbReference>
<dbReference type="OrthoDB" id="1269247at2"/>
<dbReference type="GO" id="GO:0016020">
    <property type="term" value="C:membrane"/>
    <property type="evidence" value="ECO:0007669"/>
    <property type="project" value="UniProtKB-SubCell"/>
</dbReference>
<dbReference type="PANTHER" id="PTHR42878:SF7">
    <property type="entry name" value="SENSOR HISTIDINE KINASE GLRK"/>
    <property type="match status" value="1"/>
</dbReference>
<evidence type="ECO:0000256" key="12">
    <source>
        <dbReference type="ARBA" id="ARBA00023136"/>
    </source>
</evidence>
<comment type="subcellular location">
    <subcellularLocation>
        <location evidence="2">Membrane</location>
        <topology evidence="2">Multi-pass membrane protein</topology>
    </subcellularLocation>
</comment>
<dbReference type="KEGG" id="evi:Echvi_2840"/>
<dbReference type="InterPro" id="IPR050351">
    <property type="entry name" value="BphY/WalK/GraS-like"/>
</dbReference>
<dbReference type="STRING" id="926556.Echvi_2840"/>
<keyword evidence="16" id="KW-1185">Reference proteome</keyword>
<evidence type="ECO:0000256" key="3">
    <source>
        <dbReference type="ARBA" id="ARBA00012438"/>
    </source>
</evidence>
<feature type="domain" description="Histidine kinase" evidence="14">
    <location>
        <begin position="369"/>
        <end position="584"/>
    </location>
</feature>
<keyword evidence="11" id="KW-0902">Two-component regulatory system</keyword>
<dbReference type="CDD" id="cd00082">
    <property type="entry name" value="HisKA"/>
    <property type="match status" value="1"/>
</dbReference>
<dbReference type="SMART" id="SM00388">
    <property type="entry name" value="HisKA"/>
    <property type="match status" value="1"/>
</dbReference>
<accession>L0FYV1</accession>
<dbReference type="Gene3D" id="3.30.565.10">
    <property type="entry name" value="Histidine kinase-like ATPase, C-terminal domain"/>
    <property type="match status" value="1"/>
</dbReference>
<feature type="transmembrane region" description="Helical" evidence="13">
    <location>
        <begin position="98"/>
        <end position="116"/>
    </location>
</feature>
<dbReference type="EMBL" id="CP003346">
    <property type="protein sequence ID" value="AGA79079.1"/>
    <property type="molecule type" value="Genomic_DNA"/>
</dbReference>
<dbReference type="SMART" id="SM00387">
    <property type="entry name" value="HATPase_c"/>
    <property type="match status" value="1"/>
</dbReference>
<dbReference type="InterPro" id="IPR005467">
    <property type="entry name" value="His_kinase_dom"/>
</dbReference>
<name>L0FYV1_ECHVK</name>
<feature type="transmembrane region" description="Helical" evidence="13">
    <location>
        <begin position="212"/>
        <end position="229"/>
    </location>
</feature>
<dbReference type="eggNOG" id="COG5002">
    <property type="taxonomic scope" value="Bacteria"/>
</dbReference>
<feature type="transmembrane region" description="Helical" evidence="13">
    <location>
        <begin position="6"/>
        <end position="27"/>
    </location>
</feature>
<dbReference type="InterPro" id="IPR003594">
    <property type="entry name" value="HATPase_dom"/>
</dbReference>
<dbReference type="InterPro" id="IPR000014">
    <property type="entry name" value="PAS"/>
</dbReference>
<reference evidence="16" key="1">
    <citation type="submission" date="2012-02" db="EMBL/GenBank/DDBJ databases">
        <title>The complete genome of Echinicola vietnamensis DSM 17526.</title>
        <authorList>
            <person name="Lucas S."/>
            <person name="Copeland A."/>
            <person name="Lapidus A."/>
            <person name="Glavina del Rio T."/>
            <person name="Dalin E."/>
            <person name="Tice H."/>
            <person name="Bruce D."/>
            <person name="Goodwin L."/>
            <person name="Pitluck S."/>
            <person name="Peters L."/>
            <person name="Ovchinnikova G."/>
            <person name="Teshima H."/>
            <person name="Kyrpides N."/>
            <person name="Mavromatis K."/>
            <person name="Ivanova N."/>
            <person name="Brettin T."/>
            <person name="Detter J.C."/>
            <person name="Han C."/>
            <person name="Larimer F."/>
            <person name="Land M."/>
            <person name="Hauser L."/>
            <person name="Markowitz V."/>
            <person name="Cheng J.-F."/>
            <person name="Hugenholtz P."/>
            <person name="Woyke T."/>
            <person name="Wu D."/>
            <person name="Brambilla E."/>
            <person name="Klenk H.-P."/>
            <person name="Eisen J.A."/>
        </authorList>
    </citation>
    <scope>NUCLEOTIDE SEQUENCE [LARGE SCALE GENOMIC DNA]</scope>
    <source>
        <strain evidence="16">DSM 17526 / LMG 23754 / KMM 6221</strain>
    </source>
</reference>
<dbReference type="PRINTS" id="PR00344">
    <property type="entry name" value="BCTRLSENSOR"/>
</dbReference>
<dbReference type="CDD" id="cd00130">
    <property type="entry name" value="PAS"/>
    <property type="match status" value="1"/>
</dbReference>
<dbReference type="PANTHER" id="PTHR42878">
    <property type="entry name" value="TWO-COMPONENT HISTIDINE KINASE"/>
    <property type="match status" value="1"/>
</dbReference>
<keyword evidence="12 13" id="KW-0472">Membrane</keyword>
<dbReference type="Gene3D" id="1.10.287.130">
    <property type="match status" value="1"/>
</dbReference>
<dbReference type="InterPro" id="IPR036097">
    <property type="entry name" value="HisK_dim/P_sf"/>
</dbReference>
<evidence type="ECO:0000256" key="1">
    <source>
        <dbReference type="ARBA" id="ARBA00000085"/>
    </source>
</evidence>
<evidence type="ECO:0000256" key="11">
    <source>
        <dbReference type="ARBA" id="ARBA00023012"/>
    </source>
</evidence>
<organism evidence="15 16">
    <name type="scientific">Echinicola vietnamensis (strain DSM 17526 / LMG 23754 / KMM 6221)</name>
    <dbReference type="NCBI Taxonomy" id="926556"/>
    <lineage>
        <taxon>Bacteria</taxon>
        <taxon>Pseudomonadati</taxon>
        <taxon>Bacteroidota</taxon>
        <taxon>Cytophagia</taxon>
        <taxon>Cytophagales</taxon>
        <taxon>Cyclobacteriaceae</taxon>
        <taxon>Echinicola</taxon>
    </lineage>
</organism>
<dbReference type="SUPFAM" id="SSF47384">
    <property type="entry name" value="Homodimeric domain of signal transducing histidine kinase"/>
    <property type="match status" value="1"/>
</dbReference>
<comment type="catalytic activity">
    <reaction evidence="1">
        <text>ATP + protein L-histidine = ADP + protein N-phospho-L-histidine.</text>
        <dbReference type="EC" id="2.7.13.3"/>
    </reaction>
</comment>
<dbReference type="InterPro" id="IPR035965">
    <property type="entry name" value="PAS-like_dom_sf"/>
</dbReference>
<keyword evidence="9" id="KW-0067">ATP-binding</keyword>
<dbReference type="HOGENOM" id="CLU_000445_114_58_10"/>
<feature type="transmembrane region" description="Helical" evidence="13">
    <location>
        <begin position="34"/>
        <end position="50"/>
    </location>
</feature>
<dbReference type="AlphaFoldDB" id="L0FYV1"/>
<dbReference type="InterPro" id="IPR003661">
    <property type="entry name" value="HisK_dim/P_dom"/>
</dbReference>
<protein>
    <recommendedName>
        <fullName evidence="3">histidine kinase</fullName>
        <ecNumber evidence="3">2.7.13.3</ecNumber>
    </recommendedName>
</protein>
<evidence type="ECO:0000256" key="6">
    <source>
        <dbReference type="ARBA" id="ARBA00022692"/>
    </source>
</evidence>
<keyword evidence="6 13" id="KW-0812">Transmembrane</keyword>
<dbReference type="CDD" id="cd00075">
    <property type="entry name" value="HATPase"/>
    <property type="match status" value="1"/>
</dbReference>
<dbReference type="InterPro" id="IPR004358">
    <property type="entry name" value="Sig_transdc_His_kin-like_C"/>
</dbReference>
<dbReference type="PATRIC" id="fig|926556.3.peg.3001"/>
<dbReference type="SUPFAM" id="SSF55874">
    <property type="entry name" value="ATPase domain of HSP90 chaperone/DNA topoisomerase II/histidine kinase"/>
    <property type="match status" value="1"/>
</dbReference>
<dbReference type="PROSITE" id="PS50109">
    <property type="entry name" value="HIS_KIN"/>
    <property type="match status" value="1"/>
</dbReference>
<keyword evidence="4" id="KW-0597">Phosphoprotein</keyword>
<sequence length="590" mass="67201">MEFSLSPYSLSLLVFAVIVLLLAVFLFTRLSKEVRWFGAMMIAVAIWAASDGIMVGMDDLEAMLWVVDVEYIGITLVPVFWLLFVLKFVGKEAWLNPRWMVCQFIFPVISMVMVWTNGLHHLHYQRAEVVEINGLFGLLTAKGPWYIIHTSYFYLAIGYGVYLLIKRYFNTKGIYQKQTLIILFGTMVPWIANILVVFQVEPFNGIDPTPHAFMVTCLIVFGGFLKVGLFDVKPIARNIVVESMRNGMLVIDGERRIVDVNPCFTKLINKKAEHVIGLHVSRLPFEWQDWERILESEDELAVEKMIVVDGVERYFEVSSKILKEGGRKYQGRLILLRDITQFIHDQQRLELQAKELMELNATKDRFLSIVSHDLRNPVHSLSQFLEMVEYGWVKDDEFRSMLPSFSKNLKDVSSFMENLLEWAQTQLKGESVEAVKIDLEEEVEAVVALFKNHLDTKGVQLKIIAGAPTYAFGDLNMMRLVIRNLISNAIKFCHKGDEIIVKLISKGSEIEVIVEDTGVGISKENVDKIFSSSFFTTTGTQNEKGTGLGLLLCKDFVEKNDGEIGVESELGKGTRFHFTIPQFEPKMASS</sequence>
<dbReference type="Pfam" id="PF13426">
    <property type="entry name" value="PAS_9"/>
    <property type="match status" value="1"/>
</dbReference>
<dbReference type="Pfam" id="PF16927">
    <property type="entry name" value="HisKA_7TM"/>
    <property type="match status" value="1"/>
</dbReference>
<dbReference type="GO" id="GO:0007234">
    <property type="term" value="P:osmosensory signaling via phosphorelay pathway"/>
    <property type="evidence" value="ECO:0007669"/>
    <property type="project" value="TreeGrafter"/>
</dbReference>
<dbReference type="Proteomes" id="UP000010796">
    <property type="component" value="Chromosome"/>
</dbReference>
<dbReference type="GO" id="GO:0000155">
    <property type="term" value="F:phosphorelay sensor kinase activity"/>
    <property type="evidence" value="ECO:0007669"/>
    <property type="project" value="InterPro"/>
</dbReference>
<dbReference type="Gene3D" id="3.30.450.20">
    <property type="entry name" value="PAS domain"/>
    <property type="match status" value="1"/>
</dbReference>
<dbReference type="GO" id="GO:0000156">
    <property type="term" value="F:phosphorelay response regulator activity"/>
    <property type="evidence" value="ECO:0007669"/>
    <property type="project" value="TreeGrafter"/>
</dbReference>
<keyword evidence="5" id="KW-0808">Transferase</keyword>
<feature type="transmembrane region" description="Helical" evidence="13">
    <location>
        <begin position="62"/>
        <end position="86"/>
    </location>
</feature>
<evidence type="ECO:0000256" key="13">
    <source>
        <dbReference type="SAM" id="Phobius"/>
    </source>
</evidence>
<dbReference type="RefSeq" id="WP_015266631.1">
    <property type="nucleotide sequence ID" value="NC_019904.1"/>
</dbReference>
<evidence type="ECO:0000259" key="14">
    <source>
        <dbReference type="PROSITE" id="PS50109"/>
    </source>
</evidence>
<keyword evidence="8" id="KW-0418">Kinase</keyword>
<keyword evidence="10 13" id="KW-1133">Transmembrane helix</keyword>
<dbReference type="NCBIfam" id="TIGR00229">
    <property type="entry name" value="sensory_box"/>
    <property type="match status" value="1"/>
</dbReference>
<evidence type="ECO:0000256" key="9">
    <source>
        <dbReference type="ARBA" id="ARBA00022840"/>
    </source>
</evidence>
<keyword evidence="7" id="KW-0547">Nucleotide-binding</keyword>
<evidence type="ECO:0000256" key="7">
    <source>
        <dbReference type="ARBA" id="ARBA00022741"/>
    </source>
</evidence>
<dbReference type="Pfam" id="PF02518">
    <property type="entry name" value="HATPase_c"/>
    <property type="match status" value="1"/>
</dbReference>
<evidence type="ECO:0000313" key="15">
    <source>
        <dbReference type="EMBL" id="AGA79079.1"/>
    </source>
</evidence>
<dbReference type="EC" id="2.7.13.3" evidence="3"/>
<dbReference type="GO" id="GO:0006355">
    <property type="term" value="P:regulation of DNA-templated transcription"/>
    <property type="evidence" value="ECO:0007669"/>
    <property type="project" value="InterPro"/>
</dbReference>
<dbReference type="InterPro" id="IPR036890">
    <property type="entry name" value="HATPase_C_sf"/>
</dbReference>
<proteinExistence type="predicted"/>
<dbReference type="GO" id="GO:0030295">
    <property type="term" value="F:protein kinase activator activity"/>
    <property type="evidence" value="ECO:0007669"/>
    <property type="project" value="TreeGrafter"/>
</dbReference>
<evidence type="ECO:0000256" key="5">
    <source>
        <dbReference type="ARBA" id="ARBA00022679"/>
    </source>
</evidence>
<evidence type="ECO:0000256" key="10">
    <source>
        <dbReference type="ARBA" id="ARBA00022989"/>
    </source>
</evidence>
<evidence type="ECO:0000256" key="2">
    <source>
        <dbReference type="ARBA" id="ARBA00004141"/>
    </source>
</evidence>
<evidence type="ECO:0000256" key="4">
    <source>
        <dbReference type="ARBA" id="ARBA00022553"/>
    </source>
</evidence>
<dbReference type="SUPFAM" id="SSF55785">
    <property type="entry name" value="PYP-like sensor domain (PAS domain)"/>
    <property type="match status" value="1"/>
</dbReference>
<dbReference type="GO" id="GO:0005524">
    <property type="term" value="F:ATP binding"/>
    <property type="evidence" value="ECO:0007669"/>
    <property type="project" value="UniProtKB-KW"/>
</dbReference>
<gene>
    <name evidence="15" type="ordered locus">Echvi_2840</name>
</gene>
<dbReference type="Pfam" id="PF00512">
    <property type="entry name" value="HisKA"/>
    <property type="match status" value="1"/>
</dbReference>
<feature type="transmembrane region" description="Helical" evidence="13">
    <location>
        <begin position="180"/>
        <end position="200"/>
    </location>
</feature>